<evidence type="ECO:0000313" key="3">
    <source>
        <dbReference type="Proteomes" id="UP000827284"/>
    </source>
</evidence>
<dbReference type="Proteomes" id="UP000827284">
    <property type="component" value="Unassembled WGS sequence"/>
</dbReference>
<feature type="region of interest" description="Disordered" evidence="1">
    <location>
        <begin position="72"/>
        <end position="91"/>
    </location>
</feature>
<accession>A0A9P3LS21</accession>
<keyword evidence="3" id="KW-1185">Reference proteome</keyword>
<reference evidence="2" key="2">
    <citation type="journal article" date="2022" name="Microbiol. Resour. Announc.">
        <title>Whole-Genome Sequence of Entomortierella parvispora E1425, a Mucoromycotan Fungus Associated with Burkholderiaceae-Related Endosymbiotic Bacteria.</title>
        <authorList>
            <person name="Herlambang A."/>
            <person name="Guo Y."/>
            <person name="Takashima Y."/>
            <person name="Narisawa K."/>
            <person name="Ohta H."/>
            <person name="Nishizawa T."/>
        </authorList>
    </citation>
    <scope>NUCLEOTIDE SEQUENCE</scope>
    <source>
        <strain evidence="2">E1425</strain>
    </source>
</reference>
<organism evidence="2 3">
    <name type="scientific">Entomortierella parvispora</name>
    <dbReference type="NCBI Taxonomy" id="205924"/>
    <lineage>
        <taxon>Eukaryota</taxon>
        <taxon>Fungi</taxon>
        <taxon>Fungi incertae sedis</taxon>
        <taxon>Mucoromycota</taxon>
        <taxon>Mortierellomycotina</taxon>
        <taxon>Mortierellomycetes</taxon>
        <taxon>Mortierellales</taxon>
        <taxon>Mortierellaceae</taxon>
        <taxon>Entomortierella</taxon>
    </lineage>
</organism>
<dbReference type="AlphaFoldDB" id="A0A9P3LS21"/>
<comment type="caution">
    <text evidence="2">The sequence shown here is derived from an EMBL/GenBank/DDBJ whole genome shotgun (WGS) entry which is preliminary data.</text>
</comment>
<sequence length="91" mass="10616">MSSRYIMLMAAVPACYFIGYAYREMYDPDETVTTLNRNPESISDALLKNRLETLKESKQKVLTQLKELEAHKHKLETPENGRRTDIPGRLW</sequence>
<name>A0A9P3LS21_9FUNG</name>
<dbReference type="OrthoDB" id="2329799at2759"/>
<dbReference type="EMBL" id="BQFW01000001">
    <property type="protein sequence ID" value="GJJ68424.1"/>
    <property type="molecule type" value="Genomic_DNA"/>
</dbReference>
<reference evidence="2" key="1">
    <citation type="submission" date="2021-11" db="EMBL/GenBank/DDBJ databases">
        <authorList>
            <person name="Herlambang A."/>
            <person name="Guo Y."/>
            <person name="Takashima Y."/>
            <person name="Nishizawa T."/>
        </authorList>
    </citation>
    <scope>NUCLEOTIDE SEQUENCE</scope>
    <source>
        <strain evidence="2">E1425</strain>
    </source>
</reference>
<gene>
    <name evidence="2" type="ORF">EMPS_00770</name>
</gene>
<evidence type="ECO:0000256" key="1">
    <source>
        <dbReference type="SAM" id="MobiDB-lite"/>
    </source>
</evidence>
<proteinExistence type="predicted"/>
<protein>
    <submittedName>
        <fullName evidence="2">Uncharacterized protein</fullName>
    </submittedName>
</protein>
<evidence type="ECO:0000313" key="2">
    <source>
        <dbReference type="EMBL" id="GJJ68424.1"/>
    </source>
</evidence>